<dbReference type="EMBL" id="AP019377">
    <property type="protein sequence ID" value="BBH92994.1"/>
    <property type="molecule type" value="Genomic_DNA"/>
</dbReference>
<dbReference type="Pfam" id="PF18731">
    <property type="entry name" value="HEPN_Swt1"/>
    <property type="match status" value="1"/>
</dbReference>
<protein>
    <recommendedName>
        <fullName evidence="2">Swt1-like HEPN domain-containing protein</fullName>
    </recommendedName>
</protein>
<dbReference type="InterPro" id="IPR041650">
    <property type="entry name" value="HEPN_Swt1"/>
</dbReference>
<feature type="compositionally biased region" description="Polar residues" evidence="1">
    <location>
        <begin position="1008"/>
        <end position="1020"/>
    </location>
</feature>
<dbReference type="Pfam" id="PF04465">
    <property type="entry name" value="DUF499"/>
    <property type="match status" value="1"/>
</dbReference>
<feature type="region of interest" description="Disordered" evidence="1">
    <location>
        <begin position="1006"/>
        <end position="1025"/>
    </location>
</feature>
<evidence type="ECO:0000313" key="3">
    <source>
        <dbReference type="EMBL" id="BBH92994.1"/>
    </source>
</evidence>
<dbReference type="InterPro" id="IPR007555">
    <property type="entry name" value="DUF499"/>
</dbReference>
<evidence type="ECO:0000256" key="1">
    <source>
        <dbReference type="SAM" id="MobiDB-lite"/>
    </source>
</evidence>
<gene>
    <name evidence="3" type="ORF">KTA_11930</name>
</gene>
<accession>A0A455T608</accession>
<dbReference type="AlphaFoldDB" id="A0A455T608"/>
<proteinExistence type="predicted"/>
<evidence type="ECO:0000259" key="2">
    <source>
        <dbReference type="Pfam" id="PF18731"/>
    </source>
</evidence>
<feature type="domain" description="Swt1-like HEPN" evidence="2">
    <location>
        <begin position="11"/>
        <end position="122"/>
    </location>
</feature>
<sequence length="1130" mass="127134">MARTNHEYVGQALAHLRDGLKPFVEREMKNAYGPNWRKQAAQSLHKEHFDENDDLLHDVQALLVIMWDHWNSVFAQTLGPFHRSLVSELRDTRNRWAHQQAFDTDDAYRACDSAQRLLEAISAEKEANQCGDLMSELLRRRFEEQTQRQVRRTSALIAEKGVAGLPAWGSIITPRPDVIGAEYTLASYAANLAQVVQGQAPAEYQDPREFFQRTYLTEGLRRLLTNVLRRLSGQGGDPVINLQTNFGGGKTHSLLALYHLFSGYPASELVGVENLLQEVNLSSLPTVQRVVIVGHAISASEVQHKPDGCTIHTLWGELAWQLLGKNGYQRVAEADRRGVSPGSDVLREIFSTAAPCLILIDEWIVHLRQLYHNPNLPAGSFEANLSFAQSLCEAVTSTPRVQLVASLPASDSEAGGEGGKEALARLSQIFGRIEAPWSPAAPEESFEIVRRRLFQDLTTPEQFKVRDTVARTFVNFYQQHQQEFPNFSREASYEDRIKRAYPIHPELFDRLYGAWSTLERFQRTRGVLRLMATVVRTLWERNDPNPLIMPGSVPIDAPLVQDELMHYLENNWRPVITRDVDGPDSLPLRLDYDYPNLGKLGASRRVARTLYLGTAPIAHNPNRGLTISEIKLGCVMPGENIPAFSDALSHLSNRSTHLWYDGQRYWYDTRVSITRLAQDRARQVQDHEISQELERRLEVLNRPKQRGAFARVHIFPASSGDVPDENNGVALVVLGPQFGHASKDTRSPAYTTALRLLQEHGNGHRQYCNTLIFLAVDRHRIESLNDSVREFLAWKGIYDDRESLNLDQSQLKQAESKQKEANQTVDLRIPESYCWLLTPEQSDARNSNSIRLDERQLKMTGQEPKYIAHFITAILRDSEQLVEQYAPTWLRRELDSVPLWRGNHVRVKELQDFYGRYLYLKRLKSPEVLQQAIAKGVALPQWREESFAYADTWDEARGRYEGLRAGQPMSKEEVQPSGLVVKAEVAAAQLEAEARARAEAERARLAATSSGPFASTSGGPTASPAVYEQSLSASATDTTPAVGAPASLSAEPQMRRFHGAVQLNALHIASEASTVAAEVIQHLVGLPGAKVEVTLEIQATFQGGCPAHKRQVIEENCRTLKFRDYGFESE</sequence>
<organism evidence="3">
    <name type="scientific">Thermogemmatispora argillosa</name>
    <dbReference type="NCBI Taxonomy" id="2045280"/>
    <lineage>
        <taxon>Bacteria</taxon>
        <taxon>Bacillati</taxon>
        <taxon>Chloroflexota</taxon>
        <taxon>Ktedonobacteria</taxon>
        <taxon>Thermogemmatisporales</taxon>
        <taxon>Thermogemmatisporaceae</taxon>
        <taxon>Thermogemmatispora</taxon>
    </lineage>
</organism>
<name>A0A455T608_9CHLR</name>
<reference evidence="3" key="1">
    <citation type="submission" date="2018-12" db="EMBL/GenBank/DDBJ databases">
        <title>Novel natural products biosynthetic potential of the class Ktedonobacteria.</title>
        <authorList>
            <person name="Zheng Y."/>
            <person name="Saitou A."/>
            <person name="Wang C.M."/>
            <person name="Toyoda A."/>
            <person name="Minakuchi Y."/>
            <person name="Sekiguchi Y."/>
            <person name="Ueda K."/>
            <person name="Takano H."/>
            <person name="Sakai Y."/>
            <person name="Yokota A."/>
            <person name="Yabe S."/>
        </authorList>
    </citation>
    <scope>NUCLEOTIDE SEQUENCE</scope>
    <source>
        <strain evidence="3">A3-2</strain>
    </source>
</reference>